<dbReference type="Gene3D" id="1.10.10.10">
    <property type="entry name" value="Winged helix-like DNA-binding domain superfamily/Winged helix DNA-binding domain"/>
    <property type="match status" value="1"/>
</dbReference>
<evidence type="ECO:0000259" key="5">
    <source>
        <dbReference type="PROSITE" id="PS50931"/>
    </source>
</evidence>
<dbReference type="PRINTS" id="PR00039">
    <property type="entry name" value="HTHLYSR"/>
</dbReference>
<protein>
    <submittedName>
        <fullName evidence="6">Transcriptional regulator</fullName>
    </submittedName>
</protein>
<comment type="similarity">
    <text evidence="1">Belongs to the LysR transcriptional regulatory family.</text>
</comment>
<dbReference type="PROSITE" id="PS50931">
    <property type="entry name" value="HTH_LYSR"/>
    <property type="match status" value="1"/>
</dbReference>
<gene>
    <name evidence="6" type="ORF">CYR34_19295</name>
</gene>
<feature type="domain" description="HTH lysR-type" evidence="5">
    <location>
        <begin position="8"/>
        <end position="65"/>
    </location>
</feature>
<keyword evidence="3" id="KW-0238">DNA-binding</keyword>
<keyword evidence="2" id="KW-0805">Transcription regulation</keyword>
<dbReference type="InterPro" id="IPR050389">
    <property type="entry name" value="LysR-type_TF"/>
</dbReference>
<dbReference type="InterPro" id="IPR036388">
    <property type="entry name" value="WH-like_DNA-bd_sf"/>
</dbReference>
<evidence type="ECO:0000256" key="4">
    <source>
        <dbReference type="ARBA" id="ARBA00023163"/>
    </source>
</evidence>
<dbReference type="GO" id="GO:0003700">
    <property type="term" value="F:DNA-binding transcription factor activity"/>
    <property type="evidence" value="ECO:0007669"/>
    <property type="project" value="InterPro"/>
</dbReference>
<dbReference type="RefSeq" id="WP_101836025.1">
    <property type="nucleotide sequence ID" value="NZ_JAWJZE010000006.1"/>
</dbReference>
<dbReference type="AlphaFoldDB" id="A0A2N5EI88"/>
<reference evidence="6 7" key="1">
    <citation type="submission" date="2017-12" db="EMBL/GenBank/DDBJ databases">
        <title>Characterization of six clinical isolates of Enterochimera gen. nov., a novel genus of the Yersiniaciae family and the three species Enterochimera arupensis sp. nov., Enterochimera coloradensis sp. nov, and Enterochimera californica sp. nov.</title>
        <authorList>
            <person name="Rossi A."/>
            <person name="Fisher M."/>
        </authorList>
    </citation>
    <scope>NUCLEOTIDE SEQUENCE [LARGE SCALE GENOMIC DNA]</scope>
    <source>
        <strain evidence="6 7">2016Iso1</strain>
    </source>
</reference>
<dbReference type="Pfam" id="PF00126">
    <property type="entry name" value="HTH_1"/>
    <property type="match status" value="1"/>
</dbReference>
<dbReference type="SUPFAM" id="SSF53850">
    <property type="entry name" value="Periplasmic binding protein-like II"/>
    <property type="match status" value="1"/>
</dbReference>
<dbReference type="PANTHER" id="PTHR30118">
    <property type="entry name" value="HTH-TYPE TRANSCRIPTIONAL REGULATOR LEUO-RELATED"/>
    <property type="match status" value="1"/>
</dbReference>
<evidence type="ECO:0000256" key="1">
    <source>
        <dbReference type="ARBA" id="ARBA00009437"/>
    </source>
</evidence>
<evidence type="ECO:0000256" key="3">
    <source>
        <dbReference type="ARBA" id="ARBA00023125"/>
    </source>
</evidence>
<evidence type="ECO:0000313" key="6">
    <source>
        <dbReference type="EMBL" id="PLR44359.1"/>
    </source>
</evidence>
<sequence length="307" mass="34101">MPIDIKNLDLNLLKAFAALMAERNVTRAAARLSLTQPAVSSMLARLRDSLDDPLFIRAQRGIIPTPRALALALPVEKILADIDALLQPQAFTPATSEMTLTIASTDYALRAVIVPFLSHLRAQAPRLRIAVRPVDNQSLLAQLERGELDLAIVTPEVTPADLHARRLFDETYVCMLREDHPVAKSGNLTLETFCELDHVLVSYEGELFSGVTDQALAGLKKQRRVTLSVTSFLVLPEILRHSDQIAVVPRRLALNTHGLILMTPPLAIPGFTKLVAWHERTHSALAYRWLRTQLFDLFSSTSPPARY</sequence>
<dbReference type="Gene3D" id="3.40.190.10">
    <property type="entry name" value="Periplasmic binding protein-like II"/>
    <property type="match status" value="2"/>
</dbReference>
<dbReference type="InterPro" id="IPR005119">
    <property type="entry name" value="LysR_subst-bd"/>
</dbReference>
<dbReference type="EMBL" id="PJZK01000027">
    <property type="protein sequence ID" value="PLR44359.1"/>
    <property type="molecule type" value="Genomic_DNA"/>
</dbReference>
<dbReference type="InterPro" id="IPR036390">
    <property type="entry name" value="WH_DNA-bd_sf"/>
</dbReference>
<keyword evidence="7" id="KW-1185">Reference proteome</keyword>
<proteinExistence type="inferred from homology"/>
<dbReference type="SUPFAM" id="SSF46785">
    <property type="entry name" value="Winged helix' DNA-binding domain"/>
    <property type="match status" value="1"/>
</dbReference>
<keyword evidence="4" id="KW-0804">Transcription</keyword>
<accession>A0A2N5EI88</accession>
<name>A0A2N5EI88_9GAMM</name>
<dbReference type="Pfam" id="PF03466">
    <property type="entry name" value="LysR_substrate"/>
    <property type="match status" value="1"/>
</dbReference>
<evidence type="ECO:0000256" key="2">
    <source>
        <dbReference type="ARBA" id="ARBA00023015"/>
    </source>
</evidence>
<dbReference type="Proteomes" id="UP000234626">
    <property type="component" value="Unassembled WGS sequence"/>
</dbReference>
<evidence type="ECO:0000313" key="7">
    <source>
        <dbReference type="Proteomes" id="UP000234626"/>
    </source>
</evidence>
<dbReference type="GO" id="GO:0003677">
    <property type="term" value="F:DNA binding"/>
    <property type="evidence" value="ECO:0007669"/>
    <property type="project" value="UniProtKB-KW"/>
</dbReference>
<organism evidence="6 7">
    <name type="scientific">Chimaeribacter arupi</name>
    <dbReference type="NCBI Taxonomy" id="2060066"/>
    <lineage>
        <taxon>Bacteria</taxon>
        <taxon>Pseudomonadati</taxon>
        <taxon>Pseudomonadota</taxon>
        <taxon>Gammaproteobacteria</taxon>
        <taxon>Enterobacterales</taxon>
        <taxon>Yersiniaceae</taxon>
        <taxon>Chimaeribacter</taxon>
    </lineage>
</organism>
<comment type="caution">
    <text evidence="6">The sequence shown here is derived from an EMBL/GenBank/DDBJ whole genome shotgun (WGS) entry which is preliminary data.</text>
</comment>
<dbReference type="InterPro" id="IPR000847">
    <property type="entry name" value="LysR_HTH_N"/>
</dbReference>
<dbReference type="PANTHER" id="PTHR30118:SF15">
    <property type="entry name" value="TRANSCRIPTIONAL REGULATORY PROTEIN"/>
    <property type="match status" value="1"/>
</dbReference>
<dbReference type="OrthoDB" id="8557381at2"/>